<protein>
    <recommendedName>
        <fullName evidence="3">Outer membrane lipoprotein-sorting protein</fullName>
    </recommendedName>
</protein>
<evidence type="ECO:0000313" key="1">
    <source>
        <dbReference type="EMBL" id="GGD39587.1"/>
    </source>
</evidence>
<comment type="caution">
    <text evidence="1">The sequence shown here is derived from an EMBL/GenBank/DDBJ whole genome shotgun (WGS) entry which is preliminary data.</text>
</comment>
<proteinExistence type="predicted"/>
<accession>A0ABQ1QQS5</accession>
<evidence type="ECO:0000313" key="2">
    <source>
        <dbReference type="Proteomes" id="UP000625780"/>
    </source>
</evidence>
<evidence type="ECO:0008006" key="3">
    <source>
        <dbReference type="Google" id="ProtNLM"/>
    </source>
</evidence>
<name>A0ABQ1QQS5_9FLAO</name>
<gene>
    <name evidence="1" type="ORF">GCM10011361_03340</name>
</gene>
<sequence>MKKWIKRLFGILIILILLLSGIYFLYFNDPVPVGTSPEKADALARDMLEALNAEAYNESRYLTWTYRGGRNQYRWDKTMGKVEMSWGEYSGKIDLVSPEKSTVKKEGRPLQGEQLKKVTEEAIANFNNDSFWLVAPYKVFDKGTKRRLVDMPDGQTGLLVTYTQGGDTPGDSYLWELNDELFPVKFRMWVQILPLKGMSATWEGWQKTESGAWLPQFHKVGPLTLDLGEVSAAR</sequence>
<reference evidence="2" key="1">
    <citation type="journal article" date="2019" name="Int. J. Syst. Evol. Microbiol.">
        <title>The Global Catalogue of Microorganisms (GCM) 10K type strain sequencing project: providing services to taxonomists for standard genome sequencing and annotation.</title>
        <authorList>
            <consortium name="The Broad Institute Genomics Platform"/>
            <consortium name="The Broad Institute Genome Sequencing Center for Infectious Disease"/>
            <person name="Wu L."/>
            <person name="Ma J."/>
        </authorList>
    </citation>
    <scope>NUCLEOTIDE SEQUENCE [LARGE SCALE GENOMIC DNA]</scope>
    <source>
        <strain evidence="2">CGMCC 1.12606</strain>
    </source>
</reference>
<dbReference type="EMBL" id="BMFH01000001">
    <property type="protein sequence ID" value="GGD39587.1"/>
    <property type="molecule type" value="Genomic_DNA"/>
</dbReference>
<keyword evidence="2" id="KW-1185">Reference proteome</keyword>
<organism evidence="1 2">
    <name type="scientific">Muriicola marianensis</name>
    <dbReference type="NCBI Taxonomy" id="1324801"/>
    <lineage>
        <taxon>Bacteria</taxon>
        <taxon>Pseudomonadati</taxon>
        <taxon>Bacteroidota</taxon>
        <taxon>Flavobacteriia</taxon>
        <taxon>Flavobacteriales</taxon>
        <taxon>Flavobacteriaceae</taxon>
        <taxon>Muriicola</taxon>
    </lineage>
</organism>
<dbReference type="RefSeq" id="WP_188368974.1">
    <property type="nucleotide sequence ID" value="NZ_BMFH01000001.1"/>
</dbReference>
<dbReference type="Proteomes" id="UP000625780">
    <property type="component" value="Unassembled WGS sequence"/>
</dbReference>